<keyword evidence="4 5" id="KW-0173">Coenzyme A biosynthesis</keyword>
<protein>
    <recommendedName>
        <fullName evidence="5 6">Dephospho-CoA kinase</fullName>
        <ecNumber evidence="5 6">2.7.1.24</ecNumber>
    </recommendedName>
    <alternativeName>
        <fullName evidence="5">Dephosphocoenzyme A kinase</fullName>
    </alternativeName>
</protein>
<comment type="similarity">
    <text evidence="1 5">Belongs to the CoaE family.</text>
</comment>
<dbReference type="AlphaFoldDB" id="A0A291GED9"/>
<comment type="pathway">
    <text evidence="5">Cofactor biosynthesis; coenzyme A biosynthesis; CoA from (R)-pantothenate: step 5/5.</text>
</comment>
<sequence>MTQPFLIGLTGSIGMGKSTTAQMFAEAGVPVWDADAAVARLYEQDGAAVQPLFEVFPEAIVDGAVSKERLKAIIARDPEALKTIEAIVHPLVAEDRADFIVHSQAPIVLIDIPLLFETGADKAMDAVVVVSVDPQTQAERVLARPGMTEAHFKTILAKQLPDAEKRARADFVIETASLEAARAQVQDVLSQIRSRLPHA</sequence>
<dbReference type="PANTHER" id="PTHR10695">
    <property type="entry name" value="DEPHOSPHO-COA KINASE-RELATED"/>
    <property type="match status" value="1"/>
</dbReference>
<keyword evidence="5 7" id="KW-0418">Kinase</keyword>
<keyword evidence="5" id="KW-0808">Transferase</keyword>
<dbReference type="STRING" id="1758178.GCA_001550095_04104"/>
<gene>
    <name evidence="5" type="primary">coaE</name>
    <name evidence="7" type="ORF">CEW89_12935</name>
</gene>
<reference evidence="7 8" key="1">
    <citation type="submission" date="2017-06" db="EMBL/GenBank/DDBJ databases">
        <title>Celeribacter sp. TSPH2 complete genome sequence.</title>
        <authorList>
            <person name="Woo J.-H."/>
            <person name="Kim H.-S."/>
        </authorList>
    </citation>
    <scope>NUCLEOTIDE SEQUENCE [LARGE SCALE GENOMIC DNA]</scope>
    <source>
        <strain evidence="7 8">TSPH2</strain>
    </source>
</reference>
<dbReference type="GO" id="GO:0005524">
    <property type="term" value="F:ATP binding"/>
    <property type="evidence" value="ECO:0007669"/>
    <property type="project" value="UniProtKB-UniRule"/>
</dbReference>
<keyword evidence="3 5" id="KW-0067">ATP-binding</keyword>
<dbReference type="CDD" id="cd02022">
    <property type="entry name" value="DPCK"/>
    <property type="match status" value="1"/>
</dbReference>
<evidence type="ECO:0000256" key="1">
    <source>
        <dbReference type="ARBA" id="ARBA00009018"/>
    </source>
</evidence>
<evidence type="ECO:0000256" key="2">
    <source>
        <dbReference type="ARBA" id="ARBA00022741"/>
    </source>
</evidence>
<dbReference type="EC" id="2.7.1.24" evidence="5 6"/>
<evidence type="ECO:0000313" key="8">
    <source>
        <dbReference type="Proteomes" id="UP000217935"/>
    </source>
</evidence>
<dbReference type="PROSITE" id="PS51219">
    <property type="entry name" value="DPCK"/>
    <property type="match status" value="1"/>
</dbReference>
<proteinExistence type="inferred from homology"/>
<dbReference type="GO" id="GO:0015937">
    <property type="term" value="P:coenzyme A biosynthetic process"/>
    <property type="evidence" value="ECO:0007669"/>
    <property type="project" value="UniProtKB-UniRule"/>
</dbReference>
<dbReference type="PANTHER" id="PTHR10695:SF46">
    <property type="entry name" value="BIFUNCTIONAL COENZYME A SYNTHASE-RELATED"/>
    <property type="match status" value="1"/>
</dbReference>
<evidence type="ECO:0000256" key="5">
    <source>
        <dbReference type="HAMAP-Rule" id="MF_00376"/>
    </source>
</evidence>
<organism evidence="7 8">
    <name type="scientific">Celeribacter ethanolicus</name>
    <dbReference type="NCBI Taxonomy" id="1758178"/>
    <lineage>
        <taxon>Bacteria</taxon>
        <taxon>Pseudomonadati</taxon>
        <taxon>Pseudomonadota</taxon>
        <taxon>Alphaproteobacteria</taxon>
        <taxon>Rhodobacterales</taxon>
        <taxon>Roseobacteraceae</taxon>
        <taxon>Celeribacter</taxon>
    </lineage>
</organism>
<dbReference type="HAMAP" id="MF_00376">
    <property type="entry name" value="Dephospho_CoA_kinase"/>
    <property type="match status" value="1"/>
</dbReference>
<dbReference type="GO" id="GO:0005737">
    <property type="term" value="C:cytoplasm"/>
    <property type="evidence" value="ECO:0007669"/>
    <property type="project" value="UniProtKB-SubCell"/>
</dbReference>
<feature type="binding site" evidence="5">
    <location>
        <begin position="14"/>
        <end position="19"/>
    </location>
    <ligand>
        <name>ATP</name>
        <dbReference type="ChEBI" id="CHEBI:30616"/>
    </ligand>
</feature>
<dbReference type="RefSeq" id="WP_066703490.1">
    <property type="nucleotide sequence ID" value="NZ_CP022196.1"/>
</dbReference>
<accession>A0A291GED9</accession>
<keyword evidence="8" id="KW-1185">Reference proteome</keyword>
<dbReference type="InterPro" id="IPR001977">
    <property type="entry name" value="Depp_CoAkinase"/>
</dbReference>
<dbReference type="Proteomes" id="UP000217935">
    <property type="component" value="Chromosome"/>
</dbReference>
<dbReference type="OrthoDB" id="9812943at2"/>
<dbReference type="Pfam" id="PF01121">
    <property type="entry name" value="CoaE"/>
    <property type="match status" value="1"/>
</dbReference>
<evidence type="ECO:0000313" key="7">
    <source>
        <dbReference type="EMBL" id="ATG48386.1"/>
    </source>
</evidence>
<comment type="function">
    <text evidence="5">Catalyzes the phosphorylation of the 3'-hydroxyl group of dephosphocoenzyme A to form coenzyme A.</text>
</comment>
<dbReference type="Gene3D" id="3.40.50.300">
    <property type="entry name" value="P-loop containing nucleotide triphosphate hydrolases"/>
    <property type="match status" value="1"/>
</dbReference>
<evidence type="ECO:0000256" key="4">
    <source>
        <dbReference type="ARBA" id="ARBA00022993"/>
    </source>
</evidence>
<keyword evidence="2 5" id="KW-0547">Nucleotide-binding</keyword>
<dbReference type="SUPFAM" id="SSF52540">
    <property type="entry name" value="P-loop containing nucleoside triphosphate hydrolases"/>
    <property type="match status" value="1"/>
</dbReference>
<dbReference type="InterPro" id="IPR027417">
    <property type="entry name" value="P-loop_NTPase"/>
</dbReference>
<comment type="subcellular location">
    <subcellularLocation>
        <location evidence="5">Cytoplasm</location>
    </subcellularLocation>
</comment>
<dbReference type="KEGG" id="ceh:CEW89_12935"/>
<dbReference type="NCBIfam" id="TIGR00152">
    <property type="entry name" value="dephospho-CoA kinase"/>
    <property type="match status" value="1"/>
</dbReference>
<name>A0A291GED9_9RHOB</name>
<dbReference type="EMBL" id="CP022196">
    <property type="protein sequence ID" value="ATG48386.1"/>
    <property type="molecule type" value="Genomic_DNA"/>
</dbReference>
<keyword evidence="5" id="KW-0963">Cytoplasm</keyword>
<evidence type="ECO:0000256" key="3">
    <source>
        <dbReference type="ARBA" id="ARBA00022840"/>
    </source>
</evidence>
<dbReference type="UniPathway" id="UPA00241">
    <property type="reaction ID" value="UER00356"/>
</dbReference>
<dbReference type="GO" id="GO:0004140">
    <property type="term" value="F:dephospho-CoA kinase activity"/>
    <property type="evidence" value="ECO:0007669"/>
    <property type="project" value="UniProtKB-UniRule"/>
</dbReference>
<comment type="catalytic activity">
    <reaction evidence="5">
        <text>3'-dephospho-CoA + ATP = ADP + CoA + H(+)</text>
        <dbReference type="Rhea" id="RHEA:18245"/>
        <dbReference type="ChEBI" id="CHEBI:15378"/>
        <dbReference type="ChEBI" id="CHEBI:30616"/>
        <dbReference type="ChEBI" id="CHEBI:57287"/>
        <dbReference type="ChEBI" id="CHEBI:57328"/>
        <dbReference type="ChEBI" id="CHEBI:456216"/>
        <dbReference type="EC" id="2.7.1.24"/>
    </reaction>
</comment>
<evidence type="ECO:0000256" key="6">
    <source>
        <dbReference type="NCBIfam" id="TIGR00152"/>
    </source>
</evidence>